<proteinExistence type="predicted"/>
<dbReference type="RefSeq" id="WP_050059126.1">
    <property type="nucleotide sequence ID" value="NZ_JACHEK010000004.1"/>
</dbReference>
<reference evidence="2 3" key="1">
    <citation type="submission" date="2020-08" db="EMBL/GenBank/DDBJ databases">
        <title>Genomic Encyclopedia of Type Strains, Phase IV (KMG-IV): sequencing the most valuable type-strain genomes for metagenomic binning, comparative biology and taxonomic classification.</title>
        <authorList>
            <person name="Goeker M."/>
        </authorList>
    </citation>
    <scope>NUCLEOTIDE SEQUENCE [LARGE SCALE GENOMIC DNA]</scope>
    <source>
        <strain evidence="2 3">DSM 103733</strain>
    </source>
</reference>
<dbReference type="OrthoDB" id="118218at2"/>
<keyword evidence="1" id="KW-0812">Transmembrane</keyword>
<feature type="transmembrane region" description="Helical" evidence="1">
    <location>
        <begin position="29"/>
        <end position="56"/>
    </location>
</feature>
<evidence type="ECO:0000313" key="2">
    <source>
        <dbReference type="EMBL" id="MBB6144215.1"/>
    </source>
</evidence>
<gene>
    <name evidence="2" type="ORF">HNQ77_002167</name>
</gene>
<dbReference type="EMBL" id="JACHEK010000004">
    <property type="protein sequence ID" value="MBB6144215.1"/>
    <property type="molecule type" value="Genomic_DNA"/>
</dbReference>
<evidence type="ECO:0000256" key="1">
    <source>
        <dbReference type="SAM" id="Phobius"/>
    </source>
</evidence>
<protein>
    <submittedName>
        <fullName evidence="2">Uncharacterized protein</fullName>
    </submittedName>
</protein>
<organism evidence="2 3">
    <name type="scientific">Silvibacterium bohemicum</name>
    <dbReference type="NCBI Taxonomy" id="1577686"/>
    <lineage>
        <taxon>Bacteria</taxon>
        <taxon>Pseudomonadati</taxon>
        <taxon>Acidobacteriota</taxon>
        <taxon>Terriglobia</taxon>
        <taxon>Terriglobales</taxon>
        <taxon>Acidobacteriaceae</taxon>
        <taxon>Silvibacterium</taxon>
    </lineage>
</organism>
<keyword evidence="1" id="KW-0472">Membrane</keyword>
<accession>A0A841JUM5</accession>
<keyword evidence="3" id="KW-1185">Reference proteome</keyword>
<dbReference type="Proteomes" id="UP000538666">
    <property type="component" value="Unassembled WGS sequence"/>
</dbReference>
<name>A0A841JUM5_9BACT</name>
<keyword evidence="1" id="KW-1133">Transmembrane helix</keyword>
<sequence length="214" mass="23060">MSKVQALNVAAPSEIGRRTRKAVPLPGKIFALLCIPLVGVAVYYAPALTALGWHVVHGNAVKYRGLRVQVPLGWTADMNQAGDDFQANPQGVTLQKPPKTLNLEARGPELIYVNLLLPDARSTPQQQAEEWKSLFRQSHPISDFNVAAPADLPSGIDCLEARPRSVSRDMPAGAALACISLQQGWLANYAGTRGNVPLFQQIIANLKPTASPKP</sequence>
<dbReference type="AlphaFoldDB" id="A0A841JUM5"/>
<evidence type="ECO:0000313" key="3">
    <source>
        <dbReference type="Proteomes" id="UP000538666"/>
    </source>
</evidence>
<comment type="caution">
    <text evidence="2">The sequence shown here is derived from an EMBL/GenBank/DDBJ whole genome shotgun (WGS) entry which is preliminary data.</text>
</comment>